<protein>
    <submittedName>
        <fullName evidence="2">Uncharacterized protein</fullName>
    </submittedName>
</protein>
<name>A0A0G4EA19_VITBC</name>
<reference evidence="2 3" key="1">
    <citation type="submission" date="2014-11" db="EMBL/GenBank/DDBJ databases">
        <authorList>
            <person name="Zhu J."/>
            <person name="Qi W."/>
            <person name="Song R."/>
        </authorList>
    </citation>
    <scope>NUCLEOTIDE SEQUENCE [LARGE SCALE GENOMIC DNA]</scope>
</reference>
<sequence length="139" mass="15177">LRGLRDEGTPLPVQGGVPLNATDDTDGLTLRRLQLGPQFQIKEGHQWTWYGNCILQGSDYRCELFNNNESATAWYNMRVTQSGGSWTLNRYGGDNCDGRPCTYQGSESTPGQIEGTYSCNAPCPASNIPFQVSCVGSCS</sequence>
<dbReference type="VEuPathDB" id="CryptoDB:Vbra_23134"/>
<organism evidence="2 3">
    <name type="scientific">Vitrella brassicaformis (strain CCMP3155)</name>
    <dbReference type="NCBI Taxonomy" id="1169540"/>
    <lineage>
        <taxon>Eukaryota</taxon>
        <taxon>Sar</taxon>
        <taxon>Alveolata</taxon>
        <taxon>Colpodellida</taxon>
        <taxon>Vitrellaceae</taxon>
        <taxon>Vitrella</taxon>
    </lineage>
</organism>
<dbReference type="AlphaFoldDB" id="A0A0G4EA19"/>
<accession>A0A0G4EA19</accession>
<evidence type="ECO:0000313" key="2">
    <source>
        <dbReference type="EMBL" id="CEL92780.1"/>
    </source>
</evidence>
<feature type="region of interest" description="Disordered" evidence="1">
    <location>
        <begin position="1"/>
        <end position="22"/>
    </location>
</feature>
<dbReference type="Proteomes" id="UP000041254">
    <property type="component" value="Unassembled WGS sequence"/>
</dbReference>
<gene>
    <name evidence="2" type="ORF">Vbra_23134</name>
</gene>
<dbReference type="EMBL" id="CDMY01000111">
    <property type="protein sequence ID" value="CEL92780.1"/>
    <property type="molecule type" value="Genomic_DNA"/>
</dbReference>
<proteinExistence type="predicted"/>
<evidence type="ECO:0000256" key="1">
    <source>
        <dbReference type="SAM" id="MobiDB-lite"/>
    </source>
</evidence>
<evidence type="ECO:0000313" key="3">
    <source>
        <dbReference type="Proteomes" id="UP000041254"/>
    </source>
</evidence>
<dbReference type="InParanoid" id="A0A0G4EA19"/>
<feature type="non-terminal residue" evidence="2">
    <location>
        <position position="1"/>
    </location>
</feature>
<keyword evidence="3" id="KW-1185">Reference proteome</keyword>